<accession>A0A382BFZ5</accession>
<sequence length="224" mass="25314">MGGQRMSGILGIENRTENWRTTVYFSPMFSGKSYKFAEVLGATPAFPPAAVRIELFWKGVRDYRHREGISRKDLERKVVEAYDRNFSNLRGDVLGFQEFAELEGGHYVSDGERAESRLTNNLLGTEIDVVLETPKHLFIGEVKHESTFGADGKLVLVHQLVRQYVTATILLQIAGENKEVIPFVVGDSTDYLKKTSQVRFMISQGWLSQANVLDWGDVKRAQVL</sequence>
<protein>
    <submittedName>
        <fullName evidence="1">Uncharacterized protein</fullName>
    </submittedName>
</protein>
<dbReference type="AlphaFoldDB" id="A0A382BFZ5"/>
<evidence type="ECO:0000313" key="1">
    <source>
        <dbReference type="EMBL" id="SVB12411.1"/>
    </source>
</evidence>
<dbReference type="EMBL" id="UINC01029532">
    <property type="protein sequence ID" value="SVB12411.1"/>
    <property type="molecule type" value="Genomic_DNA"/>
</dbReference>
<reference evidence="1" key="1">
    <citation type="submission" date="2018-05" db="EMBL/GenBank/DDBJ databases">
        <authorList>
            <person name="Lanie J.A."/>
            <person name="Ng W.-L."/>
            <person name="Kazmierczak K.M."/>
            <person name="Andrzejewski T.M."/>
            <person name="Davidsen T.M."/>
            <person name="Wayne K.J."/>
            <person name="Tettelin H."/>
            <person name="Glass J.I."/>
            <person name="Rusch D."/>
            <person name="Podicherti R."/>
            <person name="Tsui H.-C.T."/>
            <person name="Winkler M.E."/>
        </authorList>
    </citation>
    <scope>NUCLEOTIDE SEQUENCE</scope>
</reference>
<organism evidence="1">
    <name type="scientific">marine metagenome</name>
    <dbReference type="NCBI Taxonomy" id="408172"/>
    <lineage>
        <taxon>unclassified sequences</taxon>
        <taxon>metagenomes</taxon>
        <taxon>ecological metagenomes</taxon>
    </lineage>
</organism>
<name>A0A382BFZ5_9ZZZZ</name>
<gene>
    <name evidence="1" type="ORF">METZ01_LOCUS165265</name>
</gene>
<proteinExistence type="predicted"/>